<keyword evidence="1" id="KW-0812">Transmembrane</keyword>
<organism evidence="2 3">
    <name type="scientific">Candidatus Wolfebacteria bacterium CG03_land_8_20_14_0_80_36_15</name>
    <dbReference type="NCBI Taxonomy" id="1975067"/>
    <lineage>
        <taxon>Bacteria</taxon>
        <taxon>Candidatus Wolfeibacteriota</taxon>
    </lineage>
</organism>
<dbReference type="EMBL" id="PEVH01000054">
    <property type="protein sequence ID" value="PIU99065.1"/>
    <property type="molecule type" value="Genomic_DNA"/>
</dbReference>
<name>A0A2M7B7I8_9BACT</name>
<dbReference type="Proteomes" id="UP000230131">
    <property type="component" value="Unassembled WGS sequence"/>
</dbReference>
<keyword evidence="1" id="KW-1133">Transmembrane helix</keyword>
<keyword evidence="1" id="KW-0472">Membrane</keyword>
<accession>A0A2M7B7I8</accession>
<protein>
    <submittedName>
        <fullName evidence="2">Uncharacterized protein</fullName>
    </submittedName>
</protein>
<evidence type="ECO:0000256" key="1">
    <source>
        <dbReference type="SAM" id="Phobius"/>
    </source>
</evidence>
<gene>
    <name evidence="2" type="ORF">COS59_01775</name>
</gene>
<sequence>MADFNKYLIKVFTITLIIIALLGTGIFYLSRDINKRVEKVQNLQNQIANNLEGTNAFAALRPDYNKAKEINLVLNNYF</sequence>
<feature type="transmembrane region" description="Helical" evidence="1">
    <location>
        <begin position="7"/>
        <end position="29"/>
    </location>
</feature>
<reference evidence="3" key="1">
    <citation type="submission" date="2017-09" db="EMBL/GenBank/DDBJ databases">
        <title>Depth-based differentiation of microbial function through sediment-hosted aquifers and enrichment of novel symbionts in the deep terrestrial subsurface.</title>
        <authorList>
            <person name="Probst A.J."/>
            <person name="Ladd B."/>
            <person name="Jarett J.K."/>
            <person name="Geller-Mcgrath D.E."/>
            <person name="Sieber C.M.K."/>
            <person name="Emerson J.B."/>
            <person name="Anantharaman K."/>
            <person name="Thomas B.C."/>
            <person name="Malmstrom R."/>
            <person name="Stieglmeier M."/>
            <person name="Klingl A."/>
            <person name="Woyke T."/>
            <person name="Ryan C.M."/>
            <person name="Banfield J.F."/>
        </authorList>
    </citation>
    <scope>NUCLEOTIDE SEQUENCE [LARGE SCALE GENOMIC DNA]</scope>
</reference>
<dbReference type="AlphaFoldDB" id="A0A2M7B7I8"/>
<comment type="caution">
    <text evidence="2">The sequence shown here is derived from an EMBL/GenBank/DDBJ whole genome shotgun (WGS) entry which is preliminary data.</text>
</comment>
<evidence type="ECO:0000313" key="3">
    <source>
        <dbReference type="Proteomes" id="UP000230131"/>
    </source>
</evidence>
<evidence type="ECO:0000313" key="2">
    <source>
        <dbReference type="EMBL" id="PIU99065.1"/>
    </source>
</evidence>
<proteinExistence type="predicted"/>
<feature type="non-terminal residue" evidence="2">
    <location>
        <position position="78"/>
    </location>
</feature>